<dbReference type="Proteomes" id="UP000447873">
    <property type="component" value="Unassembled WGS sequence"/>
</dbReference>
<keyword evidence="1" id="KW-1133">Transmembrane helix</keyword>
<organism evidence="2 3">
    <name type="scientific">Venturia inaequalis</name>
    <name type="common">Apple scab fungus</name>
    <dbReference type="NCBI Taxonomy" id="5025"/>
    <lineage>
        <taxon>Eukaryota</taxon>
        <taxon>Fungi</taxon>
        <taxon>Dikarya</taxon>
        <taxon>Ascomycota</taxon>
        <taxon>Pezizomycotina</taxon>
        <taxon>Dothideomycetes</taxon>
        <taxon>Pleosporomycetidae</taxon>
        <taxon>Venturiales</taxon>
        <taxon>Venturiaceae</taxon>
        <taxon>Venturia</taxon>
    </lineage>
</organism>
<reference evidence="2 3" key="1">
    <citation type="submission" date="2018-12" db="EMBL/GenBank/DDBJ databases">
        <title>Venturia inaequalis Genome Resource.</title>
        <authorList>
            <person name="Lichtner F.J."/>
        </authorList>
    </citation>
    <scope>NUCLEOTIDE SEQUENCE [LARGE SCALE GENOMIC DNA]</scope>
    <source>
        <strain evidence="2 3">120213</strain>
    </source>
</reference>
<evidence type="ECO:0000313" key="2">
    <source>
        <dbReference type="EMBL" id="KAE9975251.1"/>
    </source>
</evidence>
<evidence type="ECO:0000313" key="3">
    <source>
        <dbReference type="Proteomes" id="UP000447873"/>
    </source>
</evidence>
<dbReference type="EMBL" id="WNWS01000199">
    <property type="protein sequence ID" value="KAE9975251.1"/>
    <property type="molecule type" value="Genomic_DNA"/>
</dbReference>
<proteinExistence type="predicted"/>
<accession>A0A8H3Z082</accession>
<keyword evidence="1" id="KW-0812">Transmembrane</keyword>
<dbReference type="AlphaFoldDB" id="A0A8H3Z082"/>
<evidence type="ECO:0000256" key="1">
    <source>
        <dbReference type="SAM" id="Phobius"/>
    </source>
</evidence>
<protein>
    <submittedName>
        <fullName evidence="2">Uncharacterized protein</fullName>
    </submittedName>
</protein>
<comment type="caution">
    <text evidence="2">The sequence shown here is derived from an EMBL/GenBank/DDBJ whole genome shotgun (WGS) entry which is preliminary data.</text>
</comment>
<name>A0A8H3Z082_VENIN</name>
<sequence length="288" mass="34067">MTAKRLRTRTSILSLPLELKQQICEEVLLDIIHNEISNAETSTSLEEHCSTFRSQAQALTLIPGFTFANEWARRKHRPRQTLYATLNDQDTLPELIFRYTYTNGLLYDRHLSSCILPPDDQIRFIIDQRSDELWTAMADYIFQCNPWIVRHAKRFHIVIIQRQPQCYNIGPKFKLYVEFFLRYLLRPSSMNACWTEAQFELRCHGQSASFQYERRKTSTSPSTYSCELVKAHDSFDKNEHLNPFGRRRMRRRGLLYYLNVYEYALRIVGMAILVWSVGASVLRYFLDL</sequence>
<keyword evidence="1" id="KW-0472">Membrane</keyword>
<gene>
    <name evidence="2" type="ORF">EG328_003291</name>
</gene>
<feature type="transmembrane region" description="Helical" evidence="1">
    <location>
        <begin position="254"/>
        <end position="278"/>
    </location>
</feature>